<evidence type="ECO:0000313" key="11">
    <source>
        <dbReference type="Proteomes" id="UP000002730"/>
    </source>
</evidence>
<organism evidence="10 11">
    <name type="scientific">Clostridium cellulovorans (strain ATCC 35296 / DSM 3052 / OCM 3 / 743B)</name>
    <dbReference type="NCBI Taxonomy" id="573061"/>
    <lineage>
        <taxon>Bacteria</taxon>
        <taxon>Bacillati</taxon>
        <taxon>Bacillota</taxon>
        <taxon>Clostridia</taxon>
        <taxon>Eubacteriales</taxon>
        <taxon>Clostridiaceae</taxon>
        <taxon>Clostridium</taxon>
    </lineage>
</organism>
<feature type="transmembrane region" description="Helical" evidence="8">
    <location>
        <begin position="343"/>
        <end position="367"/>
    </location>
</feature>
<comment type="subcellular location">
    <subcellularLocation>
        <location evidence="1">Membrane</location>
        <topology evidence="1">Multi-pass membrane protein</topology>
    </subcellularLocation>
</comment>
<evidence type="ECO:0000256" key="2">
    <source>
        <dbReference type="ARBA" id="ARBA00022692"/>
    </source>
</evidence>
<dbReference type="GO" id="GO:0005524">
    <property type="term" value="F:ATP binding"/>
    <property type="evidence" value="ECO:0007669"/>
    <property type="project" value="UniProtKB-KW"/>
</dbReference>
<dbReference type="SUPFAM" id="SSF56784">
    <property type="entry name" value="HAD-like"/>
    <property type="match status" value="1"/>
</dbReference>
<dbReference type="Proteomes" id="UP000002730">
    <property type="component" value="Chromosome"/>
</dbReference>
<accession>D9SNR8</accession>
<keyword evidence="7 8" id="KW-0472">Membrane</keyword>
<feature type="transmembrane region" description="Helical" evidence="8">
    <location>
        <begin position="69"/>
        <end position="85"/>
    </location>
</feature>
<evidence type="ECO:0000256" key="3">
    <source>
        <dbReference type="ARBA" id="ARBA00022741"/>
    </source>
</evidence>
<dbReference type="SFLD" id="SFLDG00002">
    <property type="entry name" value="C1.7:_P-type_atpase_like"/>
    <property type="match status" value="1"/>
</dbReference>
<feature type="transmembrane region" description="Helical" evidence="8">
    <location>
        <begin position="304"/>
        <end position="323"/>
    </location>
</feature>
<name>D9SNR8_CLOC7</name>
<proteinExistence type="predicted"/>
<gene>
    <name evidence="10" type="ordered locus">Clocel_0150</name>
</gene>
<dbReference type="InterPro" id="IPR023299">
    <property type="entry name" value="ATPase_P-typ_cyto_dom_N"/>
</dbReference>
<feature type="transmembrane region" description="Helical" evidence="8">
    <location>
        <begin position="853"/>
        <end position="871"/>
    </location>
</feature>
<keyword evidence="4" id="KW-0067">ATP-binding</keyword>
<dbReference type="RefSeq" id="WP_010075305.1">
    <property type="nucleotide sequence ID" value="NC_014393.1"/>
</dbReference>
<dbReference type="GO" id="GO:0016020">
    <property type="term" value="C:membrane"/>
    <property type="evidence" value="ECO:0007669"/>
    <property type="project" value="UniProtKB-SubCell"/>
</dbReference>
<evidence type="ECO:0000259" key="9">
    <source>
        <dbReference type="SMART" id="SM00831"/>
    </source>
</evidence>
<keyword evidence="3" id="KW-0547">Nucleotide-binding</keyword>
<dbReference type="InterPro" id="IPR059000">
    <property type="entry name" value="ATPase_P-type_domA"/>
</dbReference>
<dbReference type="EMBL" id="CP002160">
    <property type="protein sequence ID" value="ADL49939.1"/>
    <property type="molecule type" value="Genomic_DNA"/>
</dbReference>
<dbReference type="OrthoDB" id="9760364at2"/>
<dbReference type="InterPro" id="IPR044492">
    <property type="entry name" value="P_typ_ATPase_HD_dom"/>
</dbReference>
<keyword evidence="5" id="KW-1278">Translocase</keyword>
<evidence type="ECO:0000313" key="10">
    <source>
        <dbReference type="EMBL" id="ADL49939.1"/>
    </source>
</evidence>
<feature type="transmembrane region" description="Helical" evidence="8">
    <location>
        <begin position="734"/>
        <end position="755"/>
    </location>
</feature>
<dbReference type="InterPro" id="IPR008250">
    <property type="entry name" value="ATPase_P-typ_transduc_dom_A_sf"/>
</dbReference>
<evidence type="ECO:0000256" key="1">
    <source>
        <dbReference type="ARBA" id="ARBA00004141"/>
    </source>
</evidence>
<feature type="transmembrane region" description="Helical" evidence="8">
    <location>
        <begin position="782"/>
        <end position="801"/>
    </location>
</feature>
<dbReference type="eggNOG" id="COG0474">
    <property type="taxonomic scope" value="Bacteria"/>
</dbReference>
<dbReference type="InterPro" id="IPR004014">
    <property type="entry name" value="ATPase_P-typ_cation-transptr_N"/>
</dbReference>
<dbReference type="InterPro" id="IPR018303">
    <property type="entry name" value="ATPase_P-typ_P_site"/>
</dbReference>
<keyword evidence="2 8" id="KW-0812">Transmembrane</keyword>
<dbReference type="Pfam" id="PF00690">
    <property type="entry name" value="Cation_ATPase_N"/>
    <property type="match status" value="1"/>
</dbReference>
<dbReference type="InterPro" id="IPR023298">
    <property type="entry name" value="ATPase_P-typ_TM_dom_sf"/>
</dbReference>
<sequence>MTSQQNQKFYGLTTAKAKELQKQFGKNELTKKEKDSFFLKLLQVLKEPMFLLLIIAAIIYFILGEPRDGAIMLVFVIGIIGIDVFQEWKTDKTLNALKDLSAPHITVLRDDKEQVLNSADLVPGDIMYIKEGVKIPADGFVLKASTLCIDESSLTGEAEGVWKISMDKLQQEKKTILSNESISFASSIDKAQQEKDTIAKLQQRKEAILTSENVNLASTINKIEQKEDTINPNSVSSEYAADNKDYWRRDYCYAGTLVTQGTGVILVDKIGPATEYGKIGQSIISAPETPTPLQKQVGKLVKTCAAIAALLFVLVGTVTFFNIPDHKLLDRLIESILSGVTLAMAMIPEEFPVILTVFLSMGAWRLAKKHSLVRKLPSVETLGAVSVLCVDKTGTITMNQMTVKETWCFTKDKRLLNQTMGLGCKYDAYDPMEKAILSYCQTQGLSKDSLFNGELIKEYAFTNESKIMGHVWEKGNEIIIAAKGSPERLLNLCCLSTTERKLAEENVIKLSRKGLRVIAIAQRILSIDDTIPNSLKNCNLQLCGMVGFTDPPRENINKSIETCTKAGVRVVMITGDNGITASSIAKQINMPNNDKIITGDQLNKFNDEELKERIKTVSIFSRVIPEHKMRIVKAFKDSGEIVAMTGDGVNDAAALKYADIGIAMGKRGSEVSREAADLILLDDNFSTIVDTIKDGRRIYHNIRKAVGYVFSIHIPIAVSSLLAPFLGITPANLLLLPLHVVLLELVIDPTCSIILERQPAEEDIMDHPPRAPKEKILTTKTFIKSILQGLAIFIASFGTYYTSLNINPDNAPVARAMGLTVILVANILLVHVNSSETEFAMKSFVHLIKDKIMWVYSLGIITSLGLILYSPLSDFLKLTPLTFNQLLISILIAIVSVMWYEIVKLIKKHL</sequence>
<feature type="transmembrane region" description="Helical" evidence="8">
    <location>
        <begin position="883"/>
        <end position="903"/>
    </location>
</feature>
<dbReference type="HOGENOM" id="CLU_002360_2_1_9"/>
<dbReference type="InterPro" id="IPR001757">
    <property type="entry name" value="P_typ_ATPase"/>
</dbReference>
<evidence type="ECO:0000256" key="6">
    <source>
        <dbReference type="ARBA" id="ARBA00022989"/>
    </source>
</evidence>
<dbReference type="PRINTS" id="PR00119">
    <property type="entry name" value="CATATPASE"/>
</dbReference>
<dbReference type="PANTHER" id="PTHR42861">
    <property type="entry name" value="CALCIUM-TRANSPORTING ATPASE"/>
    <property type="match status" value="1"/>
</dbReference>
<dbReference type="Gene3D" id="1.20.1110.10">
    <property type="entry name" value="Calcium-transporting ATPase, transmembrane domain"/>
    <property type="match status" value="3"/>
</dbReference>
<dbReference type="Pfam" id="PF00689">
    <property type="entry name" value="Cation_ATPase_C"/>
    <property type="match status" value="1"/>
</dbReference>
<feature type="transmembrane region" description="Helical" evidence="8">
    <location>
        <begin position="705"/>
        <end position="728"/>
    </location>
</feature>
<evidence type="ECO:0000256" key="5">
    <source>
        <dbReference type="ARBA" id="ARBA00022967"/>
    </source>
</evidence>
<dbReference type="GO" id="GO:0016887">
    <property type="term" value="F:ATP hydrolysis activity"/>
    <property type="evidence" value="ECO:0007669"/>
    <property type="project" value="InterPro"/>
</dbReference>
<evidence type="ECO:0000256" key="7">
    <source>
        <dbReference type="ARBA" id="ARBA00023136"/>
    </source>
</evidence>
<dbReference type="SFLD" id="SFLDF00027">
    <property type="entry name" value="p-type_atpase"/>
    <property type="match status" value="1"/>
</dbReference>
<dbReference type="InterPro" id="IPR036412">
    <property type="entry name" value="HAD-like_sf"/>
</dbReference>
<dbReference type="NCBIfam" id="TIGR01494">
    <property type="entry name" value="ATPase_P-type"/>
    <property type="match status" value="2"/>
</dbReference>
<feature type="domain" description="Cation-transporting P-type ATPase N-terminal" evidence="9">
    <location>
        <begin position="3"/>
        <end position="65"/>
    </location>
</feature>
<dbReference type="PRINTS" id="PR00120">
    <property type="entry name" value="HATPASE"/>
</dbReference>
<feature type="transmembrane region" description="Helical" evidence="8">
    <location>
        <begin position="813"/>
        <end position="832"/>
    </location>
</feature>
<keyword evidence="6 8" id="KW-1133">Transmembrane helix</keyword>
<keyword evidence="11" id="KW-1185">Reference proteome</keyword>
<reference evidence="10 11" key="1">
    <citation type="submission" date="2010-08" db="EMBL/GenBank/DDBJ databases">
        <title>Complete sequence of Clostridium cellulovorans 743B.</title>
        <authorList>
            <consortium name="US DOE Joint Genome Institute"/>
            <person name="Lucas S."/>
            <person name="Copeland A."/>
            <person name="Lapidus A."/>
            <person name="Cheng J.-F."/>
            <person name="Bruce D."/>
            <person name="Goodwin L."/>
            <person name="Pitluck S."/>
            <person name="Chertkov O."/>
            <person name="Detter J.C."/>
            <person name="Han C."/>
            <person name="Tapia R."/>
            <person name="Land M."/>
            <person name="Hauser L."/>
            <person name="Chang Y.-J."/>
            <person name="Jeffries C."/>
            <person name="Kyrpides N."/>
            <person name="Ivanova N."/>
            <person name="Mikhailova N."/>
            <person name="Hemme C.L."/>
            <person name="Woyke T."/>
        </authorList>
    </citation>
    <scope>NUCLEOTIDE SEQUENCE [LARGE SCALE GENOMIC DNA]</scope>
    <source>
        <strain evidence="11">ATCC 35296 / DSM 3052 / OCM 3 / 743B</strain>
    </source>
</reference>
<protein>
    <submittedName>
        <fullName evidence="10">ATPase, P-type (Transporting), HAD superfamily, subfamily IC</fullName>
    </submittedName>
</protein>
<dbReference type="SUPFAM" id="SSF81665">
    <property type="entry name" value="Calcium ATPase, transmembrane domain M"/>
    <property type="match status" value="1"/>
</dbReference>
<dbReference type="InterPro" id="IPR023214">
    <property type="entry name" value="HAD_sf"/>
</dbReference>
<dbReference type="Gene3D" id="2.70.150.10">
    <property type="entry name" value="Calcium-transporting ATPase, cytoplasmic transduction domain A"/>
    <property type="match status" value="2"/>
</dbReference>
<dbReference type="InterPro" id="IPR006068">
    <property type="entry name" value="ATPase_P-typ_cation-transptr_C"/>
</dbReference>
<dbReference type="PROSITE" id="PS00154">
    <property type="entry name" value="ATPASE_E1_E2"/>
    <property type="match status" value="1"/>
</dbReference>
<dbReference type="SMART" id="SM00831">
    <property type="entry name" value="Cation_ATPase_N"/>
    <property type="match status" value="1"/>
</dbReference>
<dbReference type="Pfam" id="PF00702">
    <property type="entry name" value="Hydrolase"/>
    <property type="match status" value="1"/>
</dbReference>
<dbReference type="SUPFAM" id="SSF81653">
    <property type="entry name" value="Calcium ATPase, transduction domain A"/>
    <property type="match status" value="1"/>
</dbReference>
<dbReference type="KEGG" id="ccb:Clocel_0150"/>
<dbReference type="SFLD" id="SFLDS00003">
    <property type="entry name" value="Haloacid_Dehalogenase"/>
    <property type="match status" value="1"/>
</dbReference>
<dbReference type="Gene3D" id="3.40.1110.10">
    <property type="entry name" value="Calcium-transporting ATPase, cytoplasmic domain N"/>
    <property type="match status" value="2"/>
</dbReference>
<feature type="transmembrane region" description="Helical" evidence="8">
    <location>
        <begin position="44"/>
        <end position="63"/>
    </location>
</feature>
<dbReference type="FunFam" id="3.40.50.1000:FF:000083">
    <property type="entry name" value="Sodium/potassium-transporting ATPase subunit alpha"/>
    <property type="match status" value="1"/>
</dbReference>
<dbReference type="AlphaFoldDB" id="D9SNR8"/>
<dbReference type="Gene3D" id="3.40.50.1000">
    <property type="entry name" value="HAD superfamily/HAD-like"/>
    <property type="match status" value="2"/>
</dbReference>
<dbReference type="Pfam" id="PF00122">
    <property type="entry name" value="E1-E2_ATPase"/>
    <property type="match status" value="1"/>
</dbReference>
<dbReference type="STRING" id="573061.Clocel_0150"/>
<evidence type="ECO:0000256" key="8">
    <source>
        <dbReference type="SAM" id="Phobius"/>
    </source>
</evidence>
<evidence type="ECO:0000256" key="4">
    <source>
        <dbReference type="ARBA" id="ARBA00022840"/>
    </source>
</evidence>